<comment type="caution">
    <text evidence="7">The sequence shown here is derived from an EMBL/GenBank/DDBJ whole genome shotgun (WGS) entry which is preliminary data.</text>
</comment>
<evidence type="ECO:0000256" key="5">
    <source>
        <dbReference type="ARBA" id="ARBA00035381"/>
    </source>
</evidence>
<dbReference type="Gene3D" id="3.40.5.10">
    <property type="entry name" value="Ribosomal protein L9, N-terminal domain"/>
    <property type="match status" value="1"/>
</dbReference>
<keyword evidence="8" id="KW-1185">Reference proteome</keyword>
<sequence>MNICRIANKNICNLLFKERINNVLLPFRTTFIVKRRYEPPVSKFNAKKPRILKARHFIYETVEDTDLTDPPDLHVVLTTFVEGIGDVGDVISLDPYYARDNLLLPNKAAYATPENIEKFSNMKKSKTERAKFSSIHAGTIVRTLSKSVIPVFMNPKDPWTLNKKHIQVAFRIEGYNVPEDAIEMPNTPIEGPDSVKEHADFAVFITINNTERVPVRCRLFHIKIGMETAELSEELYLNKGEPILAEQKSLLESMPMPEIIQDLSSSISLVEKYRIKYIV</sequence>
<feature type="domain" description="Ribosomal protein L9" evidence="6">
    <location>
        <begin position="74"/>
        <end position="119"/>
    </location>
</feature>
<dbReference type="GO" id="GO:0005840">
    <property type="term" value="C:ribosome"/>
    <property type="evidence" value="ECO:0007669"/>
    <property type="project" value="UniProtKB-KW"/>
</dbReference>
<reference evidence="7" key="1">
    <citation type="submission" date="2020-08" db="EMBL/GenBank/DDBJ databases">
        <title>Multicomponent nature underlies the extraordinary mechanical properties of spider dragline silk.</title>
        <authorList>
            <person name="Kono N."/>
            <person name="Nakamura H."/>
            <person name="Mori M."/>
            <person name="Yoshida Y."/>
            <person name="Ohtoshi R."/>
            <person name="Malay A.D."/>
            <person name="Moran D.A.P."/>
            <person name="Tomita M."/>
            <person name="Numata K."/>
            <person name="Arakawa K."/>
        </authorList>
    </citation>
    <scope>NUCLEOTIDE SEQUENCE</scope>
</reference>
<keyword evidence="3" id="KW-0687">Ribonucleoprotein</keyword>
<evidence type="ECO:0000256" key="1">
    <source>
        <dbReference type="ARBA" id="ARBA00010605"/>
    </source>
</evidence>
<comment type="similarity">
    <text evidence="1">Belongs to the bacterial ribosomal protein bL9 family.</text>
</comment>
<dbReference type="GO" id="GO:1990904">
    <property type="term" value="C:ribonucleoprotein complex"/>
    <property type="evidence" value="ECO:0007669"/>
    <property type="project" value="UniProtKB-KW"/>
</dbReference>
<evidence type="ECO:0000256" key="3">
    <source>
        <dbReference type="ARBA" id="ARBA00023274"/>
    </source>
</evidence>
<evidence type="ECO:0000256" key="2">
    <source>
        <dbReference type="ARBA" id="ARBA00022980"/>
    </source>
</evidence>
<gene>
    <name evidence="7" type="primary">mRpL9</name>
    <name evidence="7" type="ORF">NPIL_187661</name>
</gene>
<dbReference type="Pfam" id="PF01281">
    <property type="entry name" value="Ribosomal_L9_N"/>
    <property type="match status" value="1"/>
</dbReference>
<organism evidence="7 8">
    <name type="scientific">Nephila pilipes</name>
    <name type="common">Giant wood spider</name>
    <name type="synonym">Nephila maculata</name>
    <dbReference type="NCBI Taxonomy" id="299642"/>
    <lineage>
        <taxon>Eukaryota</taxon>
        <taxon>Metazoa</taxon>
        <taxon>Ecdysozoa</taxon>
        <taxon>Arthropoda</taxon>
        <taxon>Chelicerata</taxon>
        <taxon>Arachnida</taxon>
        <taxon>Araneae</taxon>
        <taxon>Araneomorphae</taxon>
        <taxon>Entelegynae</taxon>
        <taxon>Araneoidea</taxon>
        <taxon>Nephilidae</taxon>
        <taxon>Nephila</taxon>
    </lineage>
</organism>
<keyword evidence="2 7" id="KW-0689">Ribosomal protein</keyword>
<accession>A0A8X6NCT7</accession>
<dbReference type="GO" id="GO:0003735">
    <property type="term" value="F:structural constituent of ribosome"/>
    <property type="evidence" value="ECO:0007669"/>
    <property type="project" value="InterPro"/>
</dbReference>
<dbReference type="SUPFAM" id="SSF55658">
    <property type="entry name" value="L9 N-domain-like"/>
    <property type="match status" value="1"/>
</dbReference>
<evidence type="ECO:0000313" key="8">
    <source>
        <dbReference type="Proteomes" id="UP000887013"/>
    </source>
</evidence>
<dbReference type="InterPro" id="IPR020070">
    <property type="entry name" value="Ribosomal_bL9_N"/>
</dbReference>
<dbReference type="AlphaFoldDB" id="A0A8X6NCT7"/>
<dbReference type="InterPro" id="IPR036935">
    <property type="entry name" value="Ribosomal_bL9_N_sf"/>
</dbReference>
<protein>
    <recommendedName>
        <fullName evidence="4">Large ribosomal subunit protein bL9m</fullName>
    </recommendedName>
    <alternativeName>
        <fullName evidence="5">39S ribosomal protein L9, mitochondrial</fullName>
    </alternativeName>
</protein>
<dbReference type="EMBL" id="BMAW01103208">
    <property type="protein sequence ID" value="GFT08086.1"/>
    <property type="molecule type" value="Genomic_DNA"/>
</dbReference>
<dbReference type="OrthoDB" id="5555409at2759"/>
<dbReference type="InterPro" id="IPR009027">
    <property type="entry name" value="Ribosomal_bL9/RNase_H1_N"/>
</dbReference>
<evidence type="ECO:0000259" key="6">
    <source>
        <dbReference type="Pfam" id="PF01281"/>
    </source>
</evidence>
<dbReference type="GO" id="GO:0006412">
    <property type="term" value="P:translation"/>
    <property type="evidence" value="ECO:0007669"/>
    <property type="project" value="InterPro"/>
</dbReference>
<dbReference type="InterPro" id="IPR000244">
    <property type="entry name" value="Ribosomal_bL9"/>
</dbReference>
<dbReference type="Proteomes" id="UP000887013">
    <property type="component" value="Unassembled WGS sequence"/>
</dbReference>
<proteinExistence type="inferred from homology"/>
<dbReference type="PANTHER" id="PTHR21368">
    <property type="entry name" value="50S RIBOSOMAL PROTEIN L9"/>
    <property type="match status" value="1"/>
</dbReference>
<evidence type="ECO:0000313" key="7">
    <source>
        <dbReference type="EMBL" id="GFT08086.1"/>
    </source>
</evidence>
<evidence type="ECO:0000256" key="4">
    <source>
        <dbReference type="ARBA" id="ARBA00035194"/>
    </source>
</evidence>
<name>A0A8X6NCT7_NEPPI</name>